<feature type="transmembrane region" description="Helical" evidence="8">
    <location>
        <begin position="72"/>
        <end position="89"/>
    </location>
</feature>
<protein>
    <recommendedName>
        <fullName evidence="9">Glycosyltransferase RgtA/B/C/D-like domain-containing protein</fullName>
    </recommendedName>
</protein>
<evidence type="ECO:0000259" key="9">
    <source>
        <dbReference type="Pfam" id="PF13231"/>
    </source>
</evidence>
<dbReference type="GO" id="GO:0016763">
    <property type="term" value="F:pentosyltransferase activity"/>
    <property type="evidence" value="ECO:0007669"/>
    <property type="project" value="TreeGrafter"/>
</dbReference>
<keyword evidence="5 8" id="KW-0812">Transmembrane</keyword>
<evidence type="ECO:0000313" key="10">
    <source>
        <dbReference type="EMBL" id="HGT71168.1"/>
    </source>
</evidence>
<evidence type="ECO:0000256" key="7">
    <source>
        <dbReference type="ARBA" id="ARBA00023136"/>
    </source>
</evidence>
<dbReference type="AlphaFoldDB" id="A0A7C4M117"/>
<keyword evidence="3" id="KW-0328">Glycosyltransferase</keyword>
<keyword evidence="6 8" id="KW-1133">Transmembrane helix</keyword>
<keyword evidence="4" id="KW-0808">Transferase</keyword>
<evidence type="ECO:0000256" key="6">
    <source>
        <dbReference type="ARBA" id="ARBA00022989"/>
    </source>
</evidence>
<evidence type="ECO:0000256" key="3">
    <source>
        <dbReference type="ARBA" id="ARBA00022676"/>
    </source>
</evidence>
<feature type="transmembrane region" description="Helical" evidence="8">
    <location>
        <begin position="231"/>
        <end position="251"/>
    </location>
</feature>
<feature type="transmembrane region" description="Helical" evidence="8">
    <location>
        <begin position="354"/>
        <end position="373"/>
    </location>
</feature>
<dbReference type="Pfam" id="PF13231">
    <property type="entry name" value="PMT_2"/>
    <property type="match status" value="1"/>
</dbReference>
<sequence>MKNKYGFIIGIFISILYFIIHLAIINDYGVSWDYHYHLYAGLHHLGLPVPSVNDPSPVPFSSPDPRLSINDPFGPFTQIIPALSQVILFDKLRLFSLDSAYNFPMLIFGSLGVGILFIFVYETVGLTAAFISSTFLALFPSYFAYLHNNMKDIPNAVFYTVSIYLFWRLVQYTNIKNLIFAVLAFAFAFNIKINSILIPFVCLIWFILSRFQDFLNIARKKNYLNSIKKKYLVFLYFIFGPIAAVLLWWPFWENPLGKLLELPYFYSHNTLNMPVLLMGQIFYSGVNIPWFYPFYYIGITSPISILISFIVGLFVCFLNLRKKNFLYLLLVIWFFLPLVRYFNPKSGAIDGIRHFMEIIFPMCFIAGIGATFIYKKFVKNRKSKILASIVGLIILIFLIKNIIEFHPYQTSFFNYLIGGIKGAEGQVDIDFWGTPQKSAMIWLNKNASIDSTIYVAMAQSSAGIYLRPDLLKKLNSQSIENSDYIVILNRQSFYKADNLDFYIKNKEKEGKLVFTKSINGVPLVRVFREK</sequence>
<evidence type="ECO:0000256" key="2">
    <source>
        <dbReference type="ARBA" id="ARBA00022475"/>
    </source>
</evidence>
<reference evidence="10" key="1">
    <citation type="journal article" date="2020" name="mSystems">
        <title>Genome- and Community-Level Interaction Insights into Carbon Utilization and Element Cycling Functions of Hydrothermarchaeota in Hydrothermal Sediment.</title>
        <authorList>
            <person name="Zhou Z."/>
            <person name="Liu Y."/>
            <person name="Xu W."/>
            <person name="Pan J."/>
            <person name="Luo Z.H."/>
            <person name="Li M."/>
        </authorList>
    </citation>
    <scope>NUCLEOTIDE SEQUENCE [LARGE SCALE GENOMIC DNA]</scope>
    <source>
        <strain evidence="10">SpSt-579</strain>
    </source>
</reference>
<name>A0A7C4M117_UNCC3</name>
<dbReference type="PANTHER" id="PTHR33908:SF11">
    <property type="entry name" value="MEMBRANE PROTEIN"/>
    <property type="match status" value="1"/>
</dbReference>
<comment type="caution">
    <text evidence="10">The sequence shown here is derived from an EMBL/GenBank/DDBJ whole genome shotgun (WGS) entry which is preliminary data.</text>
</comment>
<keyword evidence="7 8" id="KW-0472">Membrane</keyword>
<accession>A0A7C4M117</accession>
<dbReference type="GO" id="GO:0005886">
    <property type="term" value="C:plasma membrane"/>
    <property type="evidence" value="ECO:0007669"/>
    <property type="project" value="UniProtKB-SubCell"/>
</dbReference>
<dbReference type="InterPro" id="IPR038731">
    <property type="entry name" value="RgtA/B/C-like"/>
</dbReference>
<gene>
    <name evidence="10" type="ORF">ENT43_02835</name>
</gene>
<feature type="transmembrane region" description="Helical" evidence="8">
    <location>
        <begin position="294"/>
        <end position="318"/>
    </location>
</feature>
<evidence type="ECO:0000256" key="5">
    <source>
        <dbReference type="ARBA" id="ARBA00022692"/>
    </source>
</evidence>
<feature type="transmembrane region" description="Helical" evidence="8">
    <location>
        <begin position="178"/>
        <end position="211"/>
    </location>
</feature>
<organism evidence="10">
    <name type="scientific">candidate division CPR3 bacterium</name>
    <dbReference type="NCBI Taxonomy" id="2268181"/>
    <lineage>
        <taxon>Bacteria</taxon>
        <taxon>Bacteria division CPR3</taxon>
    </lineage>
</organism>
<proteinExistence type="predicted"/>
<feature type="domain" description="Glycosyltransferase RgtA/B/C/D-like" evidence="9">
    <location>
        <begin position="99"/>
        <end position="212"/>
    </location>
</feature>
<evidence type="ECO:0000256" key="8">
    <source>
        <dbReference type="SAM" id="Phobius"/>
    </source>
</evidence>
<feature type="transmembrane region" description="Helical" evidence="8">
    <location>
        <begin position="153"/>
        <end position="172"/>
    </location>
</feature>
<dbReference type="GO" id="GO:0009103">
    <property type="term" value="P:lipopolysaccharide biosynthetic process"/>
    <property type="evidence" value="ECO:0007669"/>
    <property type="project" value="UniProtKB-ARBA"/>
</dbReference>
<feature type="transmembrane region" description="Helical" evidence="8">
    <location>
        <begin position="101"/>
        <end position="121"/>
    </location>
</feature>
<evidence type="ECO:0000256" key="1">
    <source>
        <dbReference type="ARBA" id="ARBA00004651"/>
    </source>
</evidence>
<dbReference type="InterPro" id="IPR050297">
    <property type="entry name" value="LipidA_mod_glycosyltrf_83"/>
</dbReference>
<keyword evidence="2" id="KW-1003">Cell membrane</keyword>
<evidence type="ECO:0000256" key="4">
    <source>
        <dbReference type="ARBA" id="ARBA00022679"/>
    </source>
</evidence>
<feature type="transmembrane region" description="Helical" evidence="8">
    <location>
        <begin position="385"/>
        <end position="403"/>
    </location>
</feature>
<feature type="transmembrane region" description="Helical" evidence="8">
    <location>
        <begin position="325"/>
        <end position="342"/>
    </location>
</feature>
<comment type="subcellular location">
    <subcellularLocation>
        <location evidence="1">Cell membrane</location>
        <topology evidence="1">Multi-pass membrane protein</topology>
    </subcellularLocation>
</comment>
<dbReference type="PANTHER" id="PTHR33908">
    <property type="entry name" value="MANNOSYLTRANSFERASE YKCB-RELATED"/>
    <property type="match status" value="1"/>
</dbReference>
<feature type="transmembrane region" description="Helical" evidence="8">
    <location>
        <begin position="7"/>
        <end position="25"/>
    </location>
</feature>
<dbReference type="EMBL" id="DSYQ01000012">
    <property type="protein sequence ID" value="HGT71168.1"/>
    <property type="molecule type" value="Genomic_DNA"/>
</dbReference>
<feature type="transmembrane region" description="Helical" evidence="8">
    <location>
        <begin position="127"/>
        <end position="146"/>
    </location>
</feature>